<feature type="binding site" evidence="5 7">
    <location>
        <position position="149"/>
    </location>
    <ligand>
        <name>FAD</name>
        <dbReference type="ChEBI" id="CHEBI:57692"/>
    </ligand>
</feature>
<dbReference type="RefSeq" id="WP_093320810.1">
    <property type="nucleotide sequence ID" value="NZ_FOHV01000020.1"/>
</dbReference>
<dbReference type="GO" id="GO:0071949">
    <property type="term" value="F:FAD binding"/>
    <property type="evidence" value="ECO:0007669"/>
    <property type="project" value="InterPro"/>
</dbReference>
<dbReference type="Gene3D" id="3.30.1370.20">
    <property type="entry name" value="D-lactate dehydrogenase, cap domain, subdomain 2"/>
    <property type="match status" value="1"/>
</dbReference>
<dbReference type="PIRSF" id="PIRSF000101">
    <property type="entry name" value="D-lactate_dh"/>
    <property type="match status" value="1"/>
</dbReference>
<dbReference type="GO" id="GO:0022904">
    <property type="term" value="P:respiratory electron transport chain"/>
    <property type="evidence" value="ECO:0007669"/>
    <property type="project" value="InterPro"/>
</dbReference>
<dbReference type="Pfam" id="PF09330">
    <property type="entry name" value="Lact-deh-memb"/>
    <property type="match status" value="1"/>
</dbReference>
<evidence type="ECO:0000256" key="7">
    <source>
        <dbReference type="PIRSR" id="PIRSR000101-1"/>
    </source>
</evidence>
<dbReference type="InterPro" id="IPR006094">
    <property type="entry name" value="Oxid_FAD_bind_N"/>
</dbReference>
<evidence type="ECO:0000256" key="3">
    <source>
        <dbReference type="ARBA" id="ARBA00022827"/>
    </source>
</evidence>
<evidence type="ECO:0000259" key="8">
    <source>
        <dbReference type="PROSITE" id="PS51387"/>
    </source>
</evidence>
<dbReference type="GO" id="GO:0102029">
    <property type="term" value="F:D-lactate dehydrogenase (quinone) activity"/>
    <property type="evidence" value="ECO:0007669"/>
    <property type="project" value="UniProtKB-EC"/>
</dbReference>
<dbReference type="AlphaFoldDB" id="A0A1I0DV55"/>
<sequence length="577" mass="65244">MASNQIQLSTFINDLTLVVPSKCILTRPSSIKRYSTGFRSGGGTAIAVLIPESLVELWRMLKVCVKHDKIIIMQAAKTGLTEGSTPNGDDYDRDVVIISTLKINQLHLLDHGKQVISLPGTTLYQLENVLKPLKREPHSVIGSSCIGASVIGGICNNSGGALVKRGPAYTELALFAQLDEHGDLKLINHLGIELGSDPEEILTRLETGQFDKDNLPHTDKLASDHEYDKRVRDIDADTPSRFNADKRRLYEASGSAGKLAVFAVRLDTFEQAPEQQVFYIGTNNELVLTELRRHMLSKFDELPVAGEYMHRDMYDISERYGKDTFMMINKFGTDKMPLFFAFKGQIDTWLNMPVISKIVPKFLTDKVIQLTSRLFKNQLPEKMQAYRDKYEHHLMLRMSGKGVIEARTYLGEFFADKSNGDFFECTADVGKKAFLHRFAAAGAAIRYHAIHHKISEGVLALDIALARNEKTWFEQLPPEIDNKLISKLYYGHFMCYVFHQDYIVKKGEDMTSLKEAMLKLLDGRKAQYPAEHNVGHLYYANQDLVNFYKKSDPTNSFNPGIGKTTKLKNWCDCEKTH</sequence>
<dbReference type="PANTHER" id="PTHR43716">
    <property type="entry name" value="D-2-HYDROXYGLUTARATE DEHYDROGENASE, MITOCHONDRIAL"/>
    <property type="match status" value="1"/>
</dbReference>
<dbReference type="PROSITE" id="PS51387">
    <property type="entry name" value="FAD_PCMH"/>
    <property type="match status" value="1"/>
</dbReference>
<dbReference type="InterPro" id="IPR036318">
    <property type="entry name" value="FAD-bd_PCMH-like_sf"/>
</dbReference>
<dbReference type="STRING" id="1123402.SAMN02583745_02135"/>
<dbReference type="InterPro" id="IPR015409">
    <property type="entry name" value="Lactate_DH_C"/>
</dbReference>
<feature type="binding site" evidence="5 7">
    <location>
        <position position="261"/>
    </location>
    <ligand>
        <name>FAD</name>
        <dbReference type="ChEBI" id="CHEBI:57692"/>
    </ligand>
</feature>
<keyword evidence="10" id="KW-1185">Reference proteome</keyword>
<dbReference type="EMBL" id="FOHV01000020">
    <property type="protein sequence ID" value="SET36404.1"/>
    <property type="molecule type" value="Genomic_DNA"/>
</dbReference>
<feature type="binding site" evidence="5 7">
    <location>
        <begin position="75"/>
        <end position="79"/>
    </location>
    <ligand>
        <name>FAD</name>
        <dbReference type="ChEBI" id="CHEBI:57692"/>
    </ligand>
</feature>
<name>A0A1I0DV55_9GAMM</name>
<dbReference type="InterPro" id="IPR016169">
    <property type="entry name" value="FAD-bd_PCMH_sub2"/>
</dbReference>
<dbReference type="GO" id="GO:0048038">
    <property type="term" value="F:quinone binding"/>
    <property type="evidence" value="ECO:0007669"/>
    <property type="project" value="UniProtKB-KW"/>
</dbReference>
<dbReference type="Gene3D" id="3.30.70.610">
    <property type="entry name" value="D-lactate dehydrogenase, cap domain, subdomain 1"/>
    <property type="match status" value="2"/>
</dbReference>
<dbReference type="HAMAP" id="MF_02092">
    <property type="entry name" value="DLDH_Dld"/>
    <property type="match status" value="1"/>
</dbReference>
<feature type="domain" description="FAD-binding PCMH-type" evidence="8">
    <location>
        <begin position="41"/>
        <end position="212"/>
    </location>
</feature>
<feature type="binding site" evidence="5 7">
    <location>
        <position position="142"/>
    </location>
    <ligand>
        <name>FAD</name>
        <dbReference type="ChEBI" id="CHEBI:57692"/>
    </ligand>
</feature>
<evidence type="ECO:0000256" key="1">
    <source>
        <dbReference type="ARBA" id="ARBA00001974"/>
    </source>
</evidence>
<keyword evidence="4 5" id="KW-0560">Oxidoreductase</keyword>
<keyword evidence="5" id="KW-0997">Cell inner membrane</keyword>
<keyword evidence="5" id="KW-0472">Membrane</keyword>
<dbReference type="GO" id="GO:0055085">
    <property type="term" value="P:transmembrane transport"/>
    <property type="evidence" value="ECO:0007669"/>
    <property type="project" value="InterPro"/>
</dbReference>
<evidence type="ECO:0000256" key="6">
    <source>
        <dbReference type="PIRNR" id="PIRNR000101"/>
    </source>
</evidence>
<keyword evidence="5 6" id="KW-0874">Quinone</keyword>
<dbReference type="EC" id="1.1.5.12" evidence="5"/>
<dbReference type="SUPFAM" id="SSF56176">
    <property type="entry name" value="FAD-binding/transporter-associated domain-like"/>
    <property type="match status" value="1"/>
</dbReference>
<dbReference type="GO" id="GO:0006089">
    <property type="term" value="P:lactate metabolic process"/>
    <property type="evidence" value="ECO:0007669"/>
    <property type="project" value="UniProtKB-UniRule"/>
</dbReference>
<keyword evidence="5" id="KW-1003">Cell membrane</keyword>
<feature type="binding site" evidence="5 7">
    <location>
        <position position="159"/>
    </location>
    <ligand>
        <name>FAD</name>
        <dbReference type="ChEBI" id="CHEBI:57692"/>
    </ligand>
</feature>
<organism evidence="9 10">
    <name type="scientific">Thorsellia anophelis DSM 18579</name>
    <dbReference type="NCBI Taxonomy" id="1123402"/>
    <lineage>
        <taxon>Bacteria</taxon>
        <taxon>Pseudomonadati</taxon>
        <taxon>Pseudomonadota</taxon>
        <taxon>Gammaproteobacteria</taxon>
        <taxon>Enterobacterales</taxon>
        <taxon>Thorselliaceae</taxon>
        <taxon>Thorsellia</taxon>
    </lineage>
</organism>
<keyword evidence="2 5" id="KW-0285">Flavoprotein</keyword>
<dbReference type="OrthoDB" id="9772552at2"/>
<dbReference type="InterPro" id="IPR016173">
    <property type="entry name" value="D-lactate_DH_C-sub2"/>
</dbReference>
<comment type="function">
    <text evidence="5 6">Catalyzes the oxidation of D-lactate to pyruvate.</text>
</comment>
<dbReference type="Gene3D" id="3.30.465.10">
    <property type="match status" value="1"/>
</dbReference>
<comment type="similarity">
    <text evidence="5">Belongs to the quinone-dependent D-lactate dehydrogenase family.</text>
</comment>
<keyword evidence="3 5" id="KW-0274">FAD</keyword>
<dbReference type="GO" id="GO:0004458">
    <property type="term" value="F:D-lactate dehydrogenase (cytochrome) activity"/>
    <property type="evidence" value="ECO:0007669"/>
    <property type="project" value="UniProtKB-UniRule"/>
</dbReference>
<gene>
    <name evidence="5" type="primary">dld</name>
    <name evidence="9" type="ORF">SAMN02583745_02135</name>
</gene>
<dbReference type="PANTHER" id="PTHR43716:SF1">
    <property type="entry name" value="D-2-HYDROXYGLUTARATE DEHYDROGENASE, MITOCHONDRIAL"/>
    <property type="match status" value="1"/>
</dbReference>
<comment type="catalytic activity">
    <reaction evidence="5 6">
        <text>(R)-lactate + a quinone = a quinol + pyruvate</text>
        <dbReference type="Rhea" id="RHEA:51468"/>
        <dbReference type="ChEBI" id="CHEBI:15361"/>
        <dbReference type="ChEBI" id="CHEBI:16004"/>
        <dbReference type="ChEBI" id="CHEBI:24646"/>
        <dbReference type="ChEBI" id="CHEBI:132124"/>
        <dbReference type="EC" id="1.1.5.12"/>
    </reaction>
</comment>
<dbReference type="Gene3D" id="3.30.43.10">
    <property type="entry name" value="Uridine Diphospho-n-acetylenolpyruvylglucosamine Reductase, domain 2"/>
    <property type="match status" value="1"/>
</dbReference>
<feature type="binding site" evidence="5 7">
    <location>
        <begin position="83"/>
        <end position="84"/>
    </location>
    <ligand>
        <name>FAD</name>
        <dbReference type="ChEBI" id="CHEBI:57692"/>
    </ligand>
</feature>
<dbReference type="Pfam" id="PF01565">
    <property type="entry name" value="FAD_binding_4"/>
    <property type="match status" value="1"/>
</dbReference>
<evidence type="ECO:0000256" key="4">
    <source>
        <dbReference type="ARBA" id="ARBA00023002"/>
    </source>
</evidence>
<dbReference type="NCBIfam" id="NF008387">
    <property type="entry name" value="PRK11183.1"/>
    <property type="match status" value="1"/>
</dbReference>
<dbReference type="InterPro" id="IPR016166">
    <property type="entry name" value="FAD-bd_PCMH"/>
</dbReference>
<reference evidence="10" key="1">
    <citation type="submission" date="2016-10" db="EMBL/GenBank/DDBJ databases">
        <authorList>
            <person name="Varghese N."/>
            <person name="Submissions S."/>
        </authorList>
    </citation>
    <scope>NUCLEOTIDE SEQUENCE [LARGE SCALE GENOMIC DNA]</scope>
    <source>
        <strain evidence="10">DSM 18579</strain>
    </source>
</reference>
<dbReference type="InterPro" id="IPR051264">
    <property type="entry name" value="FAD-oxidored/transferase_4"/>
</dbReference>
<dbReference type="InterPro" id="IPR012256">
    <property type="entry name" value="D_lactate_DH"/>
</dbReference>
<evidence type="ECO:0000256" key="2">
    <source>
        <dbReference type="ARBA" id="ARBA00022630"/>
    </source>
</evidence>
<dbReference type="InterPro" id="IPR016172">
    <property type="entry name" value="D-lactate_DH_C-sub1"/>
</dbReference>
<dbReference type="SUPFAM" id="SSF55103">
    <property type="entry name" value="FAD-linked oxidases, C-terminal domain"/>
    <property type="match status" value="1"/>
</dbReference>
<protein>
    <recommendedName>
        <fullName evidence="5">Quinone-dependent D-lactate dehydrogenase</fullName>
        <ecNumber evidence="5">1.1.5.12</ecNumber>
    </recommendedName>
    <alternativeName>
        <fullName evidence="5">D-lactate dehydrogenase</fullName>
        <shortName evidence="5">D-LDH</shortName>
    </alternativeName>
</protein>
<dbReference type="GO" id="GO:0031234">
    <property type="term" value="C:extrinsic component of cytoplasmic side of plasma membrane"/>
    <property type="evidence" value="ECO:0007669"/>
    <property type="project" value="UniProtKB-UniRule"/>
</dbReference>
<accession>A0A1I0DV55</accession>
<evidence type="ECO:0000256" key="5">
    <source>
        <dbReference type="HAMAP-Rule" id="MF_02092"/>
    </source>
</evidence>
<evidence type="ECO:0000313" key="10">
    <source>
        <dbReference type="Proteomes" id="UP000242642"/>
    </source>
</evidence>
<proteinExistence type="inferred from homology"/>
<feature type="binding site" evidence="7">
    <location>
        <position position="256"/>
    </location>
    <ligand>
        <name>FAD</name>
        <dbReference type="ChEBI" id="CHEBI:57692"/>
    </ligand>
</feature>
<dbReference type="Proteomes" id="UP000242642">
    <property type="component" value="Unassembled WGS sequence"/>
</dbReference>
<dbReference type="InterPro" id="IPR016167">
    <property type="entry name" value="FAD-bd_PCMH_sub1"/>
</dbReference>
<dbReference type="InterPro" id="IPR016164">
    <property type="entry name" value="FAD-linked_Oxase-like_C"/>
</dbReference>
<comment type="cofactor">
    <cofactor evidence="1 5 6 7">
        <name>FAD</name>
        <dbReference type="ChEBI" id="CHEBI:57692"/>
    </cofactor>
</comment>
<evidence type="ECO:0000313" key="9">
    <source>
        <dbReference type="EMBL" id="SET36404.1"/>
    </source>
</evidence>
<comment type="subcellular location">
    <subcellularLocation>
        <location evidence="5">Cell inner membrane</location>
        <topology evidence="5">Peripheral membrane protein</topology>
        <orientation evidence="5">Cytoplasmic side</orientation>
    </subcellularLocation>
</comment>